<organism evidence="2 3">
    <name type="scientific">Fistulifera solaris</name>
    <name type="common">Oleaginous diatom</name>
    <dbReference type="NCBI Taxonomy" id="1519565"/>
    <lineage>
        <taxon>Eukaryota</taxon>
        <taxon>Sar</taxon>
        <taxon>Stramenopiles</taxon>
        <taxon>Ochrophyta</taxon>
        <taxon>Bacillariophyta</taxon>
        <taxon>Bacillariophyceae</taxon>
        <taxon>Bacillariophycidae</taxon>
        <taxon>Naviculales</taxon>
        <taxon>Naviculaceae</taxon>
        <taxon>Fistulifera</taxon>
    </lineage>
</organism>
<gene>
    <name evidence="2" type="ORF">FisN_17Lh200</name>
</gene>
<accession>A0A1Z5JD11</accession>
<evidence type="ECO:0000313" key="3">
    <source>
        <dbReference type="Proteomes" id="UP000198406"/>
    </source>
</evidence>
<protein>
    <recommendedName>
        <fullName evidence="4">TLC domain-containing protein</fullName>
    </recommendedName>
</protein>
<feature type="transmembrane region" description="Helical" evidence="1">
    <location>
        <begin position="118"/>
        <end position="139"/>
    </location>
</feature>
<feature type="transmembrane region" description="Helical" evidence="1">
    <location>
        <begin position="7"/>
        <end position="23"/>
    </location>
</feature>
<dbReference type="AlphaFoldDB" id="A0A1Z5JD11"/>
<sequence>MAPINVVTMMLMPVSQVVSWHMILTQELYPTLFKLSCFYGSWAIYNVVTGGKDLAFVSFGLLASAVHFKNHKFIFAASSLVFVNYALPFVFVARWSAAKLAKVIKKADESTLALMWGYIYKLYFVSNICLWAFVIYKVYTSFEGYRRINGVQ</sequence>
<dbReference type="Proteomes" id="UP000198406">
    <property type="component" value="Unassembled WGS sequence"/>
</dbReference>
<keyword evidence="1" id="KW-1133">Transmembrane helix</keyword>
<reference evidence="2 3" key="1">
    <citation type="journal article" date="2015" name="Plant Cell">
        <title>Oil accumulation by the oleaginous diatom Fistulifera solaris as revealed by the genome and transcriptome.</title>
        <authorList>
            <person name="Tanaka T."/>
            <person name="Maeda Y."/>
            <person name="Veluchamy A."/>
            <person name="Tanaka M."/>
            <person name="Abida H."/>
            <person name="Marechal E."/>
            <person name="Bowler C."/>
            <person name="Muto M."/>
            <person name="Sunaga Y."/>
            <person name="Tanaka M."/>
            <person name="Yoshino T."/>
            <person name="Taniguchi T."/>
            <person name="Fukuda Y."/>
            <person name="Nemoto M."/>
            <person name="Matsumoto M."/>
            <person name="Wong P.S."/>
            <person name="Aburatani S."/>
            <person name="Fujibuchi W."/>
        </authorList>
    </citation>
    <scope>NUCLEOTIDE SEQUENCE [LARGE SCALE GENOMIC DNA]</scope>
    <source>
        <strain evidence="2 3">JPCC DA0580</strain>
    </source>
</reference>
<name>A0A1Z5JD11_FISSO</name>
<comment type="caution">
    <text evidence="2">The sequence shown here is derived from an EMBL/GenBank/DDBJ whole genome shotgun (WGS) entry which is preliminary data.</text>
</comment>
<keyword evidence="1" id="KW-0472">Membrane</keyword>
<evidence type="ECO:0000256" key="1">
    <source>
        <dbReference type="SAM" id="Phobius"/>
    </source>
</evidence>
<keyword evidence="1" id="KW-0812">Transmembrane</keyword>
<dbReference type="EMBL" id="BDSP01000046">
    <property type="protein sequence ID" value="GAX11893.1"/>
    <property type="molecule type" value="Genomic_DNA"/>
</dbReference>
<evidence type="ECO:0000313" key="2">
    <source>
        <dbReference type="EMBL" id="GAX11893.1"/>
    </source>
</evidence>
<keyword evidence="3" id="KW-1185">Reference proteome</keyword>
<feature type="transmembrane region" description="Helical" evidence="1">
    <location>
        <begin position="73"/>
        <end position="98"/>
    </location>
</feature>
<dbReference type="InParanoid" id="A0A1Z5JD11"/>
<feature type="transmembrane region" description="Helical" evidence="1">
    <location>
        <begin position="43"/>
        <end position="66"/>
    </location>
</feature>
<evidence type="ECO:0008006" key="4">
    <source>
        <dbReference type="Google" id="ProtNLM"/>
    </source>
</evidence>
<proteinExistence type="predicted"/>